<organism evidence="1 2">
    <name type="scientific">Allacma fusca</name>
    <dbReference type="NCBI Taxonomy" id="39272"/>
    <lineage>
        <taxon>Eukaryota</taxon>
        <taxon>Metazoa</taxon>
        <taxon>Ecdysozoa</taxon>
        <taxon>Arthropoda</taxon>
        <taxon>Hexapoda</taxon>
        <taxon>Collembola</taxon>
        <taxon>Symphypleona</taxon>
        <taxon>Sminthuridae</taxon>
        <taxon>Allacma</taxon>
    </lineage>
</organism>
<evidence type="ECO:0000313" key="2">
    <source>
        <dbReference type="Proteomes" id="UP000708208"/>
    </source>
</evidence>
<dbReference type="EMBL" id="CAJVCH010018200">
    <property type="protein sequence ID" value="CAG7684761.1"/>
    <property type="molecule type" value="Genomic_DNA"/>
</dbReference>
<keyword evidence="2" id="KW-1185">Reference proteome</keyword>
<dbReference type="Proteomes" id="UP000708208">
    <property type="component" value="Unassembled WGS sequence"/>
</dbReference>
<gene>
    <name evidence="1" type="ORF">AFUS01_LOCUS3089</name>
</gene>
<protein>
    <submittedName>
        <fullName evidence="1">Uncharacterized protein</fullName>
    </submittedName>
</protein>
<reference evidence="1" key="1">
    <citation type="submission" date="2021-06" db="EMBL/GenBank/DDBJ databases">
        <authorList>
            <person name="Hodson N. C."/>
            <person name="Mongue J. A."/>
            <person name="Jaron S. K."/>
        </authorList>
    </citation>
    <scope>NUCLEOTIDE SEQUENCE</scope>
</reference>
<name>A0A8J2JB46_9HEXA</name>
<sequence length="14" mass="1654">VVYADNEFLTLIWA</sequence>
<feature type="non-terminal residue" evidence="1">
    <location>
        <position position="1"/>
    </location>
</feature>
<accession>A0A8J2JB46</accession>
<evidence type="ECO:0000313" key="1">
    <source>
        <dbReference type="EMBL" id="CAG7684761.1"/>
    </source>
</evidence>
<comment type="caution">
    <text evidence="1">The sequence shown here is derived from an EMBL/GenBank/DDBJ whole genome shotgun (WGS) entry which is preliminary data.</text>
</comment>
<proteinExistence type="predicted"/>